<protein>
    <submittedName>
        <fullName evidence="6">Unannotated protein</fullName>
    </submittedName>
</protein>
<proteinExistence type="predicted"/>
<dbReference type="PANTHER" id="PTHR36923:SF3">
    <property type="entry name" value="FERREDOXIN"/>
    <property type="match status" value="1"/>
</dbReference>
<evidence type="ECO:0000256" key="5">
    <source>
        <dbReference type="ARBA" id="ARBA00023014"/>
    </source>
</evidence>
<reference evidence="6" key="1">
    <citation type="submission" date="2020-05" db="EMBL/GenBank/DDBJ databases">
        <authorList>
            <person name="Chiriac C."/>
            <person name="Salcher M."/>
            <person name="Ghai R."/>
            <person name="Kavagutti S V."/>
        </authorList>
    </citation>
    <scope>NUCLEOTIDE SEQUENCE</scope>
</reference>
<evidence type="ECO:0000313" key="6">
    <source>
        <dbReference type="EMBL" id="CAB4625261.1"/>
    </source>
</evidence>
<dbReference type="Gene3D" id="3.30.70.20">
    <property type="match status" value="1"/>
</dbReference>
<keyword evidence="4" id="KW-0408">Iron</keyword>
<keyword evidence="1" id="KW-0813">Transport</keyword>
<keyword evidence="3" id="KW-0249">Electron transport</keyword>
<accession>A0A6J6IL16</accession>
<evidence type="ECO:0000313" key="7">
    <source>
        <dbReference type="EMBL" id="CAB4918688.1"/>
    </source>
</evidence>
<evidence type="ECO:0000256" key="2">
    <source>
        <dbReference type="ARBA" id="ARBA00022723"/>
    </source>
</evidence>
<keyword evidence="5" id="KW-0411">Iron-sulfur</keyword>
<dbReference type="EMBL" id="CAEZVB010000059">
    <property type="protein sequence ID" value="CAB4625261.1"/>
    <property type="molecule type" value="Genomic_DNA"/>
</dbReference>
<dbReference type="Pfam" id="PF13459">
    <property type="entry name" value="Fer4_15"/>
    <property type="match status" value="1"/>
</dbReference>
<organism evidence="6">
    <name type="scientific">freshwater metagenome</name>
    <dbReference type="NCBI Taxonomy" id="449393"/>
    <lineage>
        <taxon>unclassified sequences</taxon>
        <taxon>metagenomes</taxon>
        <taxon>ecological metagenomes</taxon>
    </lineage>
</organism>
<dbReference type="GO" id="GO:0051536">
    <property type="term" value="F:iron-sulfur cluster binding"/>
    <property type="evidence" value="ECO:0007669"/>
    <property type="project" value="UniProtKB-KW"/>
</dbReference>
<dbReference type="InterPro" id="IPR051269">
    <property type="entry name" value="Fe-S_cluster_ET"/>
</dbReference>
<evidence type="ECO:0000256" key="4">
    <source>
        <dbReference type="ARBA" id="ARBA00023004"/>
    </source>
</evidence>
<dbReference type="PANTHER" id="PTHR36923">
    <property type="entry name" value="FERREDOXIN"/>
    <property type="match status" value="1"/>
</dbReference>
<dbReference type="AlphaFoldDB" id="A0A6J6IL16"/>
<sequence>MSDIHEIRLDPTLCDAHGFCVELLPELFTLDEWGYPLLNSGTLTTAVPHESLAAAKKAVAACPVAALRLEKHQR</sequence>
<evidence type="ECO:0000256" key="3">
    <source>
        <dbReference type="ARBA" id="ARBA00022982"/>
    </source>
</evidence>
<name>A0A6J6IL16_9ZZZZ</name>
<evidence type="ECO:0000256" key="1">
    <source>
        <dbReference type="ARBA" id="ARBA00022448"/>
    </source>
</evidence>
<dbReference type="EMBL" id="CAFBMO010000099">
    <property type="protein sequence ID" value="CAB4918688.1"/>
    <property type="molecule type" value="Genomic_DNA"/>
</dbReference>
<dbReference type="SUPFAM" id="SSF54862">
    <property type="entry name" value="4Fe-4S ferredoxins"/>
    <property type="match status" value="1"/>
</dbReference>
<dbReference type="GO" id="GO:0046872">
    <property type="term" value="F:metal ion binding"/>
    <property type="evidence" value="ECO:0007669"/>
    <property type="project" value="UniProtKB-KW"/>
</dbReference>
<keyword evidence="2" id="KW-0479">Metal-binding</keyword>
<gene>
    <name evidence="6" type="ORF">UFOPK1908_01130</name>
    <name evidence="7" type="ORF">UFOPK3576_01567</name>
</gene>